<evidence type="ECO:0000256" key="1">
    <source>
        <dbReference type="ARBA" id="ARBA00023015"/>
    </source>
</evidence>
<dbReference type="Pfam" id="PF13404">
    <property type="entry name" value="HTH_AsnC-type"/>
    <property type="match status" value="1"/>
</dbReference>
<evidence type="ECO:0000313" key="5">
    <source>
        <dbReference type="EMBL" id="HAR56293.1"/>
    </source>
</evidence>
<dbReference type="GO" id="GO:0043565">
    <property type="term" value="F:sequence-specific DNA binding"/>
    <property type="evidence" value="ECO:0007669"/>
    <property type="project" value="InterPro"/>
</dbReference>
<dbReference type="InterPro" id="IPR036388">
    <property type="entry name" value="WH-like_DNA-bd_sf"/>
</dbReference>
<feature type="domain" description="HTH asnC-type" evidence="4">
    <location>
        <begin position="6"/>
        <end position="67"/>
    </location>
</feature>
<dbReference type="SUPFAM" id="SSF54909">
    <property type="entry name" value="Dimeric alpha+beta barrel"/>
    <property type="match status" value="1"/>
</dbReference>
<sequence>MKNYKLDNLDKFILETLLNDARVSYATMATTQKVSTATVHVRVEKMRKLGLIKGTRLAIDPQKLGYDVCCFIGITLTTAGDYPLAIEKLAHVDAITEAHYTTGHYNIFAKLMTRSIEDLQDILINRIQVIKEVQATDTWISLQQPIARQVKP</sequence>
<comment type="caution">
    <text evidence="5">The sequence shown here is derived from an EMBL/GenBank/DDBJ whole genome shotgun (WGS) entry which is preliminary data.</text>
</comment>
<evidence type="ECO:0000259" key="4">
    <source>
        <dbReference type="PROSITE" id="PS50956"/>
    </source>
</evidence>
<dbReference type="PROSITE" id="PS50956">
    <property type="entry name" value="HTH_ASNC_2"/>
    <property type="match status" value="1"/>
</dbReference>
<dbReference type="EMBL" id="DMUP01000132">
    <property type="protein sequence ID" value="HAR56293.1"/>
    <property type="molecule type" value="Genomic_DNA"/>
</dbReference>
<keyword evidence="1" id="KW-0805">Transcription regulation</keyword>
<gene>
    <name evidence="5" type="ORF">DCR58_05830</name>
</gene>
<dbReference type="Pfam" id="PF01037">
    <property type="entry name" value="AsnC_trans_reg"/>
    <property type="match status" value="1"/>
</dbReference>
<dbReference type="PANTHER" id="PTHR30154:SF34">
    <property type="entry name" value="TRANSCRIPTIONAL REGULATOR AZLB"/>
    <property type="match status" value="1"/>
</dbReference>
<reference evidence="5 6" key="1">
    <citation type="journal article" date="2018" name="Nat. Biotechnol.">
        <title>A standardized bacterial taxonomy based on genome phylogeny substantially revises the tree of life.</title>
        <authorList>
            <person name="Parks D.H."/>
            <person name="Chuvochina M."/>
            <person name="Waite D.W."/>
            <person name="Rinke C."/>
            <person name="Skarshewski A."/>
            <person name="Chaumeil P.A."/>
            <person name="Hugenholtz P."/>
        </authorList>
    </citation>
    <scope>NUCLEOTIDE SEQUENCE [LARGE SCALE GENOMIC DNA]</scope>
    <source>
        <strain evidence="5">UBA9360</strain>
    </source>
</reference>
<organism evidence="5 6">
    <name type="scientific">Idiomarina baltica</name>
    <dbReference type="NCBI Taxonomy" id="190892"/>
    <lineage>
        <taxon>Bacteria</taxon>
        <taxon>Pseudomonadati</taxon>
        <taxon>Pseudomonadota</taxon>
        <taxon>Gammaproteobacteria</taxon>
        <taxon>Alteromonadales</taxon>
        <taxon>Idiomarinaceae</taxon>
        <taxon>Idiomarina</taxon>
    </lineage>
</organism>
<dbReference type="GO" id="GO:0005829">
    <property type="term" value="C:cytosol"/>
    <property type="evidence" value="ECO:0007669"/>
    <property type="project" value="TreeGrafter"/>
</dbReference>
<name>A0A348WP31_9GAMM</name>
<protein>
    <submittedName>
        <fullName evidence="5">Transcriptional regulator AsnC</fullName>
    </submittedName>
</protein>
<dbReference type="InterPro" id="IPR019887">
    <property type="entry name" value="Tscrpt_reg_AsnC/Lrp_C"/>
</dbReference>
<dbReference type="GO" id="GO:0043200">
    <property type="term" value="P:response to amino acid"/>
    <property type="evidence" value="ECO:0007669"/>
    <property type="project" value="TreeGrafter"/>
</dbReference>
<dbReference type="InterPro" id="IPR000485">
    <property type="entry name" value="AsnC-type_HTH_dom"/>
</dbReference>
<dbReference type="AlphaFoldDB" id="A0A348WP31"/>
<dbReference type="Gene3D" id="1.10.10.10">
    <property type="entry name" value="Winged helix-like DNA-binding domain superfamily/Winged helix DNA-binding domain"/>
    <property type="match status" value="1"/>
</dbReference>
<dbReference type="STRING" id="314276.OS145_06997"/>
<keyword evidence="2" id="KW-0238">DNA-binding</keyword>
<evidence type="ECO:0000256" key="3">
    <source>
        <dbReference type="ARBA" id="ARBA00023163"/>
    </source>
</evidence>
<dbReference type="InterPro" id="IPR019888">
    <property type="entry name" value="Tscrpt_reg_AsnC-like"/>
</dbReference>
<dbReference type="PANTHER" id="PTHR30154">
    <property type="entry name" value="LEUCINE-RESPONSIVE REGULATORY PROTEIN"/>
    <property type="match status" value="1"/>
</dbReference>
<dbReference type="PRINTS" id="PR00033">
    <property type="entry name" value="HTHASNC"/>
</dbReference>
<evidence type="ECO:0000256" key="2">
    <source>
        <dbReference type="ARBA" id="ARBA00023125"/>
    </source>
</evidence>
<proteinExistence type="predicted"/>
<evidence type="ECO:0000313" key="6">
    <source>
        <dbReference type="Proteomes" id="UP000262878"/>
    </source>
</evidence>
<dbReference type="Gene3D" id="3.30.70.920">
    <property type="match status" value="1"/>
</dbReference>
<dbReference type="InterPro" id="IPR011008">
    <property type="entry name" value="Dimeric_a/b-barrel"/>
</dbReference>
<accession>A0A348WP31</accession>
<keyword evidence="3" id="KW-0804">Transcription</keyword>
<dbReference type="InterPro" id="IPR036390">
    <property type="entry name" value="WH_DNA-bd_sf"/>
</dbReference>
<dbReference type="SMART" id="SM00344">
    <property type="entry name" value="HTH_ASNC"/>
    <property type="match status" value="1"/>
</dbReference>
<dbReference type="Proteomes" id="UP000262878">
    <property type="component" value="Unassembled WGS sequence"/>
</dbReference>
<dbReference type="SUPFAM" id="SSF46785">
    <property type="entry name" value="Winged helix' DNA-binding domain"/>
    <property type="match status" value="1"/>
</dbReference>